<dbReference type="Gene3D" id="3.40.50.12780">
    <property type="entry name" value="N-terminal domain of ligase-like"/>
    <property type="match status" value="1"/>
</dbReference>
<evidence type="ECO:0000313" key="3">
    <source>
        <dbReference type="EMBL" id="QMT02742.1"/>
    </source>
</evidence>
<dbReference type="Pfam" id="PF13193">
    <property type="entry name" value="AMP-binding_C"/>
    <property type="match status" value="1"/>
</dbReference>
<dbReference type="Pfam" id="PF00501">
    <property type="entry name" value="AMP-binding"/>
    <property type="match status" value="1"/>
</dbReference>
<dbReference type="InterPro" id="IPR045851">
    <property type="entry name" value="AMP-bd_C_sf"/>
</dbReference>
<dbReference type="InterPro" id="IPR000873">
    <property type="entry name" value="AMP-dep_synth/lig_dom"/>
</dbReference>
<evidence type="ECO:0000259" key="1">
    <source>
        <dbReference type="Pfam" id="PF00501"/>
    </source>
</evidence>
<dbReference type="InterPro" id="IPR025110">
    <property type="entry name" value="AMP-bd_C"/>
</dbReference>
<organism evidence="3 4">
    <name type="scientific">Gordonia jinghuaiqii</name>
    <dbReference type="NCBI Taxonomy" id="2758710"/>
    <lineage>
        <taxon>Bacteria</taxon>
        <taxon>Bacillati</taxon>
        <taxon>Actinomycetota</taxon>
        <taxon>Actinomycetes</taxon>
        <taxon>Mycobacteriales</taxon>
        <taxon>Gordoniaceae</taxon>
        <taxon>Gordonia</taxon>
    </lineage>
</organism>
<reference evidence="4" key="1">
    <citation type="submission" date="2020-07" db="EMBL/GenBank/DDBJ databases">
        <title>novel species isolated from the respiratory tract of Marmot.</title>
        <authorList>
            <person name="Zhang G."/>
        </authorList>
    </citation>
    <scope>NUCLEOTIDE SEQUENCE [LARGE SCALE GENOMIC DNA]</scope>
    <source>
        <strain evidence="4">686</strain>
    </source>
</reference>
<dbReference type="KEGG" id="gji:H1R19_06290"/>
<proteinExistence type="predicted"/>
<keyword evidence="4" id="KW-1185">Reference proteome</keyword>
<dbReference type="Proteomes" id="UP000515663">
    <property type="component" value="Chromosome"/>
</dbReference>
<dbReference type="Gene3D" id="3.30.300.30">
    <property type="match status" value="1"/>
</dbReference>
<dbReference type="EMBL" id="CP059491">
    <property type="protein sequence ID" value="QMT02742.1"/>
    <property type="molecule type" value="Genomic_DNA"/>
</dbReference>
<dbReference type="SUPFAM" id="SSF56801">
    <property type="entry name" value="Acetyl-CoA synthetase-like"/>
    <property type="match status" value="1"/>
</dbReference>
<feature type="domain" description="AMP-binding enzyme C-terminal" evidence="2">
    <location>
        <begin position="464"/>
        <end position="539"/>
    </location>
</feature>
<name>A0A7D7QHD4_9ACTN</name>
<gene>
    <name evidence="3" type="ORF">H1R19_06290</name>
</gene>
<dbReference type="GO" id="GO:0016405">
    <property type="term" value="F:CoA-ligase activity"/>
    <property type="evidence" value="ECO:0007669"/>
    <property type="project" value="TreeGrafter"/>
</dbReference>
<dbReference type="PROSITE" id="PS00455">
    <property type="entry name" value="AMP_BINDING"/>
    <property type="match status" value="1"/>
</dbReference>
<dbReference type="RefSeq" id="WP_219850949.1">
    <property type="nucleotide sequence ID" value="NZ_CP059491.1"/>
</dbReference>
<sequence>MSVLPTEFAAGLRYPETTVQAVLEGAACAYGDRPALTQDGRSISYRELWASAVSFAHALRRAGVSPGEVVAVHLPNCIEYAIAYYGSLVAGATYSPTNPLLPQDDLQYQLNDCAARAVVTHDMSGPTLARVLDATGVVLVIHVGQEALSGSVPFDDFVESGRGDGLSAVADVGVGDLAHISYTGGTTGRSKGVELTHRNVVSNIVQFVAWNHGAVPVNAEEGRLDFIQIGHESDWPVRLGTGTSINLTPWFHAMGCVGSLSVPIAAGVTLVLHDRFQPAKYLADAEKYRVTSFSGAPALYAALLACPDLETRDLGSVSNISSGAGPLPRSHIAALRARFENAVVTEGYGLTEATMGVAIGPTWVSGLRKPGTVGVPVFDTEIGLVDPDSGVPVETGEQGEIVVRGPQVMRGYHNRPQETAEVLDEEGWLRTGDIGVLDEDGYLTIVDRSKDMLIYKGYNVYPREIEEILTARPEVYGAAVVGRPDQAVGEIPVGFVVPAAGATIDPSVLMDEVNAMLLPYKRIREIHVVEDLPISGAGKVLKRTLRERLGPIAAP</sequence>
<evidence type="ECO:0000313" key="4">
    <source>
        <dbReference type="Proteomes" id="UP000515663"/>
    </source>
</evidence>
<protein>
    <submittedName>
        <fullName evidence="3">AMP-binding protein</fullName>
    </submittedName>
</protein>
<dbReference type="InterPro" id="IPR020845">
    <property type="entry name" value="AMP-binding_CS"/>
</dbReference>
<feature type="domain" description="AMP-dependent synthetase/ligase" evidence="1">
    <location>
        <begin position="26"/>
        <end position="413"/>
    </location>
</feature>
<accession>A0A7D7QHD4</accession>
<dbReference type="AlphaFoldDB" id="A0A7D7QHD4"/>
<dbReference type="InterPro" id="IPR042099">
    <property type="entry name" value="ANL_N_sf"/>
</dbReference>
<dbReference type="PANTHER" id="PTHR24096">
    <property type="entry name" value="LONG-CHAIN-FATTY-ACID--COA LIGASE"/>
    <property type="match status" value="1"/>
</dbReference>
<evidence type="ECO:0000259" key="2">
    <source>
        <dbReference type="Pfam" id="PF13193"/>
    </source>
</evidence>